<sequence length="600" mass="63321">MARRLGAELWADISKVNAAREAASAATNGSLDAQMSATTSLGASAPIPHVSGTAGATFSAKEAAALATMRIILSCLEKDALARSTLMSTVVPEANGDNVFNLLRAAVNSGSITKQSATPLSQILVSLARSEALFGILRNTHAPSVQLELGKRKRVDGGDDARAYKRPYLPATGLQQQLTEAVHIITQALGTAPTGNLDPTLVTSIRLQLHQVFLFAVTSSAGGGPEMNALQEISGLIQVIGVLSGIQIGQNSDPQSGQPLVNPGSAPWPIPPGPDIGTAVYPCLVPNCRKTFSRLYNLRAHQRVHATHRPFRCHSCPASFARNHDLKRHLKLHDKTAWKCGGCQKVFSRRDAIKRHKDGNKARGLRNETCADAEVVEVQLDDEEREDLAVREERRAKLWNGITVNEANAALANSTHRGFGDDGAPEEGELQPSVINTIQVTILSLHGLLQAHVGHVLGTGQPGPPPLDPSVGQATLASVIARAQMLNMPPTVPASSAAALPLSNDNSLGSDPTNFTINSDNVVPASMSSGSSLLPSLSLYGLSDEQTKLLEEAIASAASAAQAQAEAEAALEEEEGDFDFEEDEGCGNDDLEPSNVEAAQ</sequence>
<accession>A0ACD3B7J7</accession>
<gene>
    <name evidence="1" type="ORF">BDN72DRAFT_760124</name>
</gene>
<evidence type="ECO:0000313" key="2">
    <source>
        <dbReference type="Proteomes" id="UP000308600"/>
    </source>
</evidence>
<name>A0ACD3B7J7_9AGAR</name>
<proteinExistence type="predicted"/>
<dbReference type="EMBL" id="ML208269">
    <property type="protein sequence ID" value="TFK74288.1"/>
    <property type="molecule type" value="Genomic_DNA"/>
</dbReference>
<dbReference type="Proteomes" id="UP000308600">
    <property type="component" value="Unassembled WGS sequence"/>
</dbReference>
<reference evidence="1 2" key="1">
    <citation type="journal article" date="2019" name="Nat. Ecol. Evol.">
        <title>Megaphylogeny resolves global patterns of mushroom evolution.</title>
        <authorList>
            <person name="Varga T."/>
            <person name="Krizsan K."/>
            <person name="Foldi C."/>
            <person name="Dima B."/>
            <person name="Sanchez-Garcia M."/>
            <person name="Sanchez-Ramirez S."/>
            <person name="Szollosi G.J."/>
            <person name="Szarkandi J.G."/>
            <person name="Papp V."/>
            <person name="Albert L."/>
            <person name="Andreopoulos W."/>
            <person name="Angelini C."/>
            <person name="Antonin V."/>
            <person name="Barry K.W."/>
            <person name="Bougher N.L."/>
            <person name="Buchanan P."/>
            <person name="Buyck B."/>
            <person name="Bense V."/>
            <person name="Catcheside P."/>
            <person name="Chovatia M."/>
            <person name="Cooper J."/>
            <person name="Damon W."/>
            <person name="Desjardin D."/>
            <person name="Finy P."/>
            <person name="Geml J."/>
            <person name="Haridas S."/>
            <person name="Hughes K."/>
            <person name="Justo A."/>
            <person name="Karasinski D."/>
            <person name="Kautmanova I."/>
            <person name="Kiss B."/>
            <person name="Kocsube S."/>
            <person name="Kotiranta H."/>
            <person name="LaButti K.M."/>
            <person name="Lechner B.E."/>
            <person name="Liimatainen K."/>
            <person name="Lipzen A."/>
            <person name="Lukacs Z."/>
            <person name="Mihaltcheva S."/>
            <person name="Morgado L.N."/>
            <person name="Niskanen T."/>
            <person name="Noordeloos M.E."/>
            <person name="Ohm R.A."/>
            <person name="Ortiz-Santana B."/>
            <person name="Ovrebo C."/>
            <person name="Racz N."/>
            <person name="Riley R."/>
            <person name="Savchenko A."/>
            <person name="Shiryaev A."/>
            <person name="Soop K."/>
            <person name="Spirin V."/>
            <person name="Szebenyi C."/>
            <person name="Tomsovsky M."/>
            <person name="Tulloss R.E."/>
            <person name="Uehling J."/>
            <person name="Grigoriev I.V."/>
            <person name="Vagvolgyi C."/>
            <person name="Papp T."/>
            <person name="Martin F.M."/>
            <person name="Miettinen O."/>
            <person name="Hibbett D.S."/>
            <person name="Nagy L.G."/>
        </authorList>
    </citation>
    <scope>NUCLEOTIDE SEQUENCE [LARGE SCALE GENOMIC DNA]</scope>
    <source>
        <strain evidence="1 2">NL-1719</strain>
    </source>
</reference>
<keyword evidence="2" id="KW-1185">Reference proteome</keyword>
<evidence type="ECO:0000313" key="1">
    <source>
        <dbReference type="EMBL" id="TFK74288.1"/>
    </source>
</evidence>
<organism evidence="1 2">
    <name type="scientific">Pluteus cervinus</name>
    <dbReference type="NCBI Taxonomy" id="181527"/>
    <lineage>
        <taxon>Eukaryota</taxon>
        <taxon>Fungi</taxon>
        <taxon>Dikarya</taxon>
        <taxon>Basidiomycota</taxon>
        <taxon>Agaricomycotina</taxon>
        <taxon>Agaricomycetes</taxon>
        <taxon>Agaricomycetidae</taxon>
        <taxon>Agaricales</taxon>
        <taxon>Pluteineae</taxon>
        <taxon>Pluteaceae</taxon>
        <taxon>Pluteus</taxon>
    </lineage>
</organism>
<protein>
    <submittedName>
        <fullName evidence="1">Uncharacterized protein</fullName>
    </submittedName>
</protein>